<evidence type="ECO:0000256" key="2">
    <source>
        <dbReference type="ARBA" id="ARBA00022438"/>
    </source>
</evidence>
<evidence type="ECO:0000313" key="6">
    <source>
        <dbReference type="EMBL" id="CAF2782204.1"/>
    </source>
</evidence>
<keyword evidence="4 6" id="KW-0378">Hydrolase</keyword>
<dbReference type="Pfam" id="PF00883">
    <property type="entry name" value="Peptidase_M17"/>
    <property type="match status" value="1"/>
</dbReference>
<dbReference type="EMBL" id="HG994580">
    <property type="protein sequence ID" value="CAF2782204.1"/>
    <property type="molecule type" value="Genomic_DNA"/>
</dbReference>
<comment type="similarity">
    <text evidence="1">Belongs to the peptidase M17 family.</text>
</comment>
<dbReference type="GO" id="GO:0030145">
    <property type="term" value="F:manganese ion binding"/>
    <property type="evidence" value="ECO:0007669"/>
    <property type="project" value="InterPro"/>
</dbReference>
<dbReference type="InterPro" id="IPR011356">
    <property type="entry name" value="Leucine_aapep/pepB"/>
</dbReference>
<dbReference type="PANTHER" id="PTHR11963">
    <property type="entry name" value="LEUCINE AMINOPEPTIDASE-RELATED"/>
    <property type="match status" value="1"/>
</dbReference>
<accession>A0A7R8CDQ0</accession>
<dbReference type="GO" id="GO:0070006">
    <property type="term" value="F:metalloaminopeptidase activity"/>
    <property type="evidence" value="ECO:0007669"/>
    <property type="project" value="InterPro"/>
</dbReference>
<evidence type="ECO:0000313" key="7">
    <source>
        <dbReference type="Proteomes" id="UP000675881"/>
    </source>
</evidence>
<evidence type="ECO:0000256" key="4">
    <source>
        <dbReference type="ARBA" id="ARBA00022801"/>
    </source>
</evidence>
<sequence>MLTSVVPLKVFSSDADVIKSPENFDSVVVVTSKVSSIGCEALKAPLLQYVTQTDPSAENGVFLMRAGEEGPLQKVVFSGTGPLDKDYDDVRCFSDAAGKGIEKALKAGSKAPALVVYPTEYKYAEFASLMGAYTALYVPLEMREEVPQRAIKADKLGFLARDANMVKMAKALEKGRSVSRDIGGSDPERMAPPRVEEYVRSVFKDSGVKIEVVAGHDTFEKEYPCLAAVNRAASTVARHQGRVIWLTYEPEGKVEKTAMIVGKGITYDTGGADIKAGGIMAGMSRDKCGAADAAGFMKTISELKPKNLKVVVGMAMVRNSVGSNCYVSDEIITSRAGVRIRVEKKALREVNPHLMTIATLTGHAVIAVGPYTAVMDNGPASDIDFASNMVKLGTEIGDPFEKSTIRREDYKMIQDVSGEYVDVLQCNNAASSRTPRGHQFPAAFMHKVSGLNEHMRKSDKPLKYSHLDVAGSSGDLPHIPTGSAISALTAHFVGF</sequence>
<dbReference type="AlphaFoldDB" id="A0A7R8CDQ0"/>
<dbReference type="EC" id="3.4.11.1" evidence="6"/>
<reference evidence="6" key="1">
    <citation type="submission" date="2021-02" db="EMBL/GenBank/DDBJ databases">
        <authorList>
            <person name="Bekaert M."/>
        </authorList>
    </citation>
    <scope>NUCLEOTIDE SEQUENCE</scope>
    <source>
        <strain evidence="6">IoA-00</strain>
    </source>
</reference>
<keyword evidence="7" id="KW-1185">Reference proteome</keyword>
<evidence type="ECO:0000256" key="3">
    <source>
        <dbReference type="ARBA" id="ARBA00022670"/>
    </source>
</evidence>
<organism evidence="6 7">
    <name type="scientific">Lepeophtheirus salmonis</name>
    <name type="common">Salmon louse</name>
    <name type="synonym">Caligus salmonis</name>
    <dbReference type="NCBI Taxonomy" id="72036"/>
    <lineage>
        <taxon>Eukaryota</taxon>
        <taxon>Metazoa</taxon>
        <taxon>Ecdysozoa</taxon>
        <taxon>Arthropoda</taxon>
        <taxon>Crustacea</taxon>
        <taxon>Multicrustacea</taxon>
        <taxon>Hexanauplia</taxon>
        <taxon>Copepoda</taxon>
        <taxon>Siphonostomatoida</taxon>
        <taxon>Caligidae</taxon>
        <taxon>Lepeophtheirus</taxon>
    </lineage>
</organism>
<dbReference type="Proteomes" id="UP000675881">
    <property type="component" value="Chromosome 1"/>
</dbReference>
<name>A0A7R8CDQ0_LEPSM</name>
<keyword evidence="2 6" id="KW-0031">Aminopeptidase</keyword>
<feature type="domain" description="Cytosol aminopeptidase" evidence="5">
    <location>
        <begin position="179"/>
        <end position="473"/>
    </location>
</feature>
<evidence type="ECO:0000256" key="1">
    <source>
        <dbReference type="ARBA" id="ARBA00009528"/>
    </source>
</evidence>
<dbReference type="PANTHER" id="PTHR11963:SF48">
    <property type="entry name" value="DIPEPTIDASE B, ISOFORM A"/>
    <property type="match status" value="1"/>
</dbReference>
<dbReference type="SUPFAM" id="SSF53187">
    <property type="entry name" value="Zn-dependent exopeptidases"/>
    <property type="match status" value="1"/>
</dbReference>
<proteinExistence type="inferred from homology"/>
<gene>
    <name evidence="6" type="ORF">LSAA_2112</name>
</gene>
<keyword evidence="3" id="KW-0645">Protease</keyword>
<dbReference type="Gene3D" id="3.40.630.10">
    <property type="entry name" value="Zn peptidases"/>
    <property type="match status" value="1"/>
</dbReference>
<dbReference type="PRINTS" id="PR00481">
    <property type="entry name" value="LAMNOPPTDASE"/>
</dbReference>
<dbReference type="GO" id="GO:0006508">
    <property type="term" value="P:proteolysis"/>
    <property type="evidence" value="ECO:0007669"/>
    <property type="project" value="UniProtKB-KW"/>
</dbReference>
<dbReference type="OrthoDB" id="10041421at2759"/>
<protein>
    <submittedName>
        <fullName evidence="6">CARP</fullName>
        <ecNumber evidence="6">3.4.11.1</ecNumber>
    </submittedName>
</protein>
<evidence type="ECO:0000259" key="5">
    <source>
        <dbReference type="Pfam" id="PF00883"/>
    </source>
</evidence>
<dbReference type="GO" id="GO:0005737">
    <property type="term" value="C:cytoplasm"/>
    <property type="evidence" value="ECO:0007669"/>
    <property type="project" value="InterPro"/>
</dbReference>
<dbReference type="InterPro" id="IPR000819">
    <property type="entry name" value="Peptidase_M17_C"/>
</dbReference>